<dbReference type="Proteomes" id="UP000636709">
    <property type="component" value="Unassembled WGS sequence"/>
</dbReference>
<gene>
    <name evidence="3" type="ORF">HU200_016406</name>
</gene>
<dbReference type="Pfam" id="PF23635">
    <property type="entry name" value="Beta-prop_AT5G49610-like"/>
    <property type="match status" value="1"/>
</dbReference>
<dbReference type="SUPFAM" id="SSF81383">
    <property type="entry name" value="F-box domain"/>
    <property type="match status" value="1"/>
</dbReference>
<sequence>MDPAAAVAGMDELVEEVLLRSPPDDPAHLARAALVCRRWCRILTGPGFRRRFREHHRSPPMLGCFHRPFLNVPDSGAPCGFAPTASFRLRNAGLGGRYALDSRHGRVLVGVLPSVGGAPEARLAVWDPVTGEQLELPEPPLEREGPLLSWNAAVLCASSRDGACDHLDCSRGQFLVVVVVTTILSLFAYVYSSEDGEWSQRACVLEFFVCFDHSEPSVLAGNALCFISANQIDSGSRIIKYDLGTSRIYVIGLPPRTSQCRRSAMLTATENGGLGCAIVENSRLCLWSMAVGPDEHTVWTQSRVIELQKINSDNSVLISYYLAGFTHGLNILFAMRLDGLFSIDLKSGRMKKAREREGKGIYNVIPYVSFCTPGTSLLSS</sequence>
<reference evidence="3" key="1">
    <citation type="submission" date="2020-07" db="EMBL/GenBank/DDBJ databases">
        <title>Genome sequence and genetic diversity analysis of an under-domesticated orphan crop, white fonio (Digitaria exilis).</title>
        <authorList>
            <person name="Bennetzen J.L."/>
            <person name="Chen S."/>
            <person name="Ma X."/>
            <person name="Wang X."/>
            <person name="Yssel A.E.J."/>
            <person name="Chaluvadi S.R."/>
            <person name="Johnson M."/>
            <person name="Gangashetty P."/>
            <person name="Hamidou F."/>
            <person name="Sanogo M.D."/>
            <person name="Zwaenepoel A."/>
            <person name="Wallace J."/>
            <person name="Van De Peer Y."/>
            <person name="Van Deynze A."/>
        </authorList>
    </citation>
    <scope>NUCLEOTIDE SEQUENCE</scope>
    <source>
        <tissue evidence="3">Leaves</tissue>
    </source>
</reference>
<accession>A0A835F853</accession>
<dbReference type="OrthoDB" id="680576at2759"/>
<dbReference type="InterPro" id="IPR011043">
    <property type="entry name" value="Gal_Oxase/kelch_b-propeller"/>
</dbReference>
<protein>
    <recommendedName>
        <fullName evidence="5">F-box domain-containing protein</fullName>
    </recommendedName>
</protein>
<organism evidence="3 4">
    <name type="scientific">Digitaria exilis</name>
    <dbReference type="NCBI Taxonomy" id="1010633"/>
    <lineage>
        <taxon>Eukaryota</taxon>
        <taxon>Viridiplantae</taxon>
        <taxon>Streptophyta</taxon>
        <taxon>Embryophyta</taxon>
        <taxon>Tracheophyta</taxon>
        <taxon>Spermatophyta</taxon>
        <taxon>Magnoliopsida</taxon>
        <taxon>Liliopsida</taxon>
        <taxon>Poales</taxon>
        <taxon>Poaceae</taxon>
        <taxon>PACMAD clade</taxon>
        <taxon>Panicoideae</taxon>
        <taxon>Panicodae</taxon>
        <taxon>Paniceae</taxon>
        <taxon>Anthephorinae</taxon>
        <taxon>Digitaria</taxon>
    </lineage>
</organism>
<dbReference type="InterPro" id="IPR036047">
    <property type="entry name" value="F-box-like_dom_sf"/>
</dbReference>
<dbReference type="SUPFAM" id="SSF50965">
    <property type="entry name" value="Galactose oxidase, central domain"/>
    <property type="match status" value="1"/>
</dbReference>
<dbReference type="InterPro" id="IPR001810">
    <property type="entry name" value="F-box_dom"/>
</dbReference>
<evidence type="ECO:0000259" key="2">
    <source>
        <dbReference type="Pfam" id="PF23635"/>
    </source>
</evidence>
<comment type="caution">
    <text evidence="3">The sequence shown here is derived from an EMBL/GenBank/DDBJ whole genome shotgun (WGS) entry which is preliminary data.</text>
</comment>
<keyword evidence="4" id="KW-1185">Reference proteome</keyword>
<proteinExistence type="predicted"/>
<dbReference type="AlphaFoldDB" id="A0A835F853"/>
<dbReference type="EMBL" id="JACEFO010001608">
    <property type="protein sequence ID" value="KAF8731350.1"/>
    <property type="molecule type" value="Genomic_DNA"/>
</dbReference>
<dbReference type="Pfam" id="PF00646">
    <property type="entry name" value="F-box"/>
    <property type="match status" value="1"/>
</dbReference>
<name>A0A835F853_9POAL</name>
<dbReference type="PANTHER" id="PTHR32133">
    <property type="entry name" value="OS07G0120400 PROTEIN"/>
    <property type="match status" value="1"/>
</dbReference>
<evidence type="ECO:0000259" key="1">
    <source>
        <dbReference type="Pfam" id="PF00646"/>
    </source>
</evidence>
<dbReference type="InterPro" id="IPR056594">
    <property type="entry name" value="AT5G49610-like_b-prop"/>
</dbReference>
<dbReference type="PANTHER" id="PTHR32133:SF386">
    <property type="entry name" value="F-BOX DOMAIN-CONTAINING PROTEIN"/>
    <property type="match status" value="1"/>
</dbReference>
<evidence type="ECO:0000313" key="3">
    <source>
        <dbReference type="EMBL" id="KAF8731350.1"/>
    </source>
</evidence>
<evidence type="ECO:0000313" key="4">
    <source>
        <dbReference type="Proteomes" id="UP000636709"/>
    </source>
</evidence>
<feature type="domain" description="F-box" evidence="1">
    <location>
        <begin position="11"/>
        <end position="50"/>
    </location>
</feature>
<evidence type="ECO:0008006" key="5">
    <source>
        <dbReference type="Google" id="ProtNLM"/>
    </source>
</evidence>
<feature type="domain" description="F-box protein AT5G49610-like beta-propeller" evidence="2">
    <location>
        <begin position="100"/>
        <end position="312"/>
    </location>
</feature>